<accession>A0ACB8I5K5</accession>
<proteinExistence type="predicted"/>
<evidence type="ECO:0000313" key="2">
    <source>
        <dbReference type="Proteomes" id="UP000829398"/>
    </source>
</evidence>
<gene>
    <name evidence="1" type="ORF">KPL71_027202</name>
</gene>
<dbReference type="EMBL" id="CM039178">
    <property type="protein sequence ID" value="KAH9682078.1"/>
    <property type="molecule type" value="Genomic_DNA"/>
</dbReference>
<evidence type="ECO:0000313" key="1">
    <source>
        <dbReference type="EMBL" id="KAH9682078.1"/>
    </source>
</evidence>
<dbReference type="Proteomes" id="UP000829398">
    <property type="component" value="Chromosome 9"/>
</dbReference>
<reference evidence="2" key="1">
    <citation type="journal article" date="2023" name="Hortic. Res.">
        <title>A chromosome-level phased genome enabling allele-level studies in sweet orange: a case study on citrus Huanglongbing tolerance.</title>
        <authorList>
            <person name="Wu B."/>
            <person name="Yu Q."/>
            <person name="Deng Z."/>
            <person name="Duan Y."/>
            <person name="Luo F."/>
            <person name="Gmitter F. Jr."/>
        </authorList>
    </citation>
    <scope>NUCLEOTIDE SEQUENCE [LARGE SCALE GENOMIC DNA]</scope>
    <source>
        <strain evidence="2">cv. Valencia</strain>
    </source>
</reference>
<name>A0ACB8I5K5_CITSI</name>
<sequence length="380" mass="41720">MVNSMLVSWIQNTIEPNLRSTVTYTEVAKLLWDDIEERFSVGNGTRVQQLKSELANCKQRGAEWDKKRDEEKLHQFLMGLYEAVCGGVRSHILNTKSLPKLNRAYAINSGNNRRGHGGPTRANATQVATWSNNPSGELPESATSGLSGLSSEQKQKILCDIVYVIPCSIRLPDRNATIANTEGIIVLANHLRLNNDHITRMLIGAGEQREGLYYFWDIGSVATLSSVANRACDLWHRRLGLPSSKVVQLLPFIDSASCLSTFQNCDSASFFTSRDVTFVEHDFTYNALTEPAATATPTPKHDEPVLAEDLSHDLSAPIVSPNSVPVTSQDTGDVLETINTPSLVPTSPILDEHASDDIGDIEAVETSLQQQPALGCHLRQ</sequence>
<keyword evidence="2" id="KW-1185">Reference proteome</keyword>
<organism evidence="1 2">
    <name type="scientific">Citrus sinensis</name>
    <name type="common">Sweet orange</name>
    <name type="synonym">Citrus aurantium var. sinensis</name>
    <dbReference type="NCBI Taxonomy" id="2711"/>
    <lineage>
        <taxon>Eukaryota</taxon>
        <taxon>Viridiplantae</taxon>
        <taxon>Streptophyta</taxon>
        <taxon>Embryophyta</taxon>
        <taxon>Tracheophyta</taxon>
        <taxon>Spermatophyta</taxon>
        <taxon>Magnoliopsida</taxon>
        <taxon>eudicotyledons</taxon>
        <taxon>Gunneridae</taxon>
        <taxon>Pentapetalae</taxon>
        <taxon>rosids</taxon>
        <taxon>malvids</taxon>
        <taxon>Sapindales</taxon>
        <taxon>Rutaceae</taxon>
        <taxon>Aurantioideae</taxon>
        <taxon>Citrus</taxon>
    </lineage>
</organism>
<comment type="caution">
    <text evidence="1">The sequence shown here is derived from an EMBL/GenBank/DDBJ whole genome shotgun (WGS) entry which is preliminary data.</text>
</comment>
<protein>
    <submittedName>
        <fullName evidence="1">Uncharacterized protein</fullName>
    </submittedName>
</protein>